<dbReference type="InterPro" id="IPR007351">
    <property type="entry name" value="YjbR"/>
</dbReference>
<gene>
    <name evidence="1" type="ORF">AOY20_06565</name>
</gene>
<dbReference type="AlphaFoldDB" id="A0A0N7GXN7"/>
<dbReference type="Proteomes" id="UP000064939">
    <property type="component" value="Chromosome"/>
</dbReference>
<organism evidence="1 2">
    <name type="scientific">Acinetobacter equi</name>
    <dbReference type="NCBI Taxonomy" id="1324350"/>
    <lineage>
        <taxon>Bacteria</taxon>
        <taxon>Pseudomonadati</taxon>
        <taxon>Pseudomonadota</taxon>
        <taxon>Gammaproteobacteria</taxon>
        <taxon>Moraxellales</taxon>
        <taxon>Moraxellaceae</taxon>
        <taxon>Acinetobacter</taxon>
    </lineage>
</organism>
<dbReference type="EMBL" id="CP012808">
    <property type="protein sequence ID" value="ALH95227.1"/>
    <property type="molecule type" value="Genomic_DNA"/>
</dbReference>
<dbReference type="OrthoDB" id="3194910at2"/>
<evidence type="ECO:0008006" key="3">
    <source>
        <dbReference type="Google" id="ProtNLM"/>
    </source>
</evidence>
<keyword evidence="2" id="KW-1185">Reference proteome</keyword>
<dbReference type="KEGG" id="aei:AOY20_06565"/>
<dbReference type="SUPFAM" id="SSF142906">
    <property type="entry name" value="YjbR-like"/>
    <property type="match status" value="1"/>
</dbReference>
<dbReference type="PANTHER" id="PTHR35145:SF1">
    <property type="entry name" value="CYTOPLASMIC PROTEIN"/>
    <property type="match status" value="1"/>
</dbReference>
<sequence length="128" mass="15126">MLNLHHFAKQQASSLTATTCTQPFMPNCDVYKVFNKIYLMTFSLNHHPILNLKTTPQESEMLRDTYPFIHTGYHMNKQHWISIYEHEDLSEDLLKDLINSSYQLVIFNLAKTKKQQLQILQSIKKSRQ</sequence>
<dbReference type="InterPro" id="IPR058532">
    <property type="entry name" value="YjbR/MT2646/Rv2570-like"/>
</dbReference>
<dbReference type="STRING" id="1324350.AOY20_06565"/>
<protein>
    <recommendedName>
        <fullName evidence="3">MmcQ-like protein</fullName>
    </recommendedName>
</protein>
<accession>A0A0N7GXN7</accession>
<proteinExistence type="predicted"/>
<dbReference type="PANTHER" id="PTHR35145">
    <property type="entry name" value="CYTOPLASMIC PROTEIN-RELATED"/>
    <property type="match status" value="1"/>
</dbReference>
<evidence type="ECO:0000313" key="2">
    <source>
        <dbReference type="Proteomes" id="UP000064939"/>
    </source>
</evidence>
<dbReference type="RefSeq" id="WP_054581121.1">
    <property type="nucleotide sequence ID" value="NZ_CP012808.1"/>
</dbReference>
<dbReference type="InterPro" id="IPR038056">
    <property type="entry name" value="YjbR-like_sf"/>
</dbReference>
<dbReference type="Gene3D" id="3.90.1150.30">
    <property type="match status" value="1"/>
</dbReference>
<evidence type="ECO:0000313" key="1">
    <source>
        <dbReference type="EMBL" id="ALH95227.1"/>
    </source>
</evidence>
<name>A0A0N7GXN7_9GAMM</name>
<reference evidence="1 2" key="1">
    <citation type="journal article" date="2015" name="Int. J. Syst. Evol. Microbiol.">
        <title>Acinetobacter equi sp. nov. isolated from horse faeces.</title>
        <authorList>
            <person name="Poppel M.T."/>
            <person name="Skiebe E."/>
            <person name="Laue M."/>
            <person name="Bergmann H."/>
            <person name="Ebersberger I."/>
            <person name="Garn T."/>
            <person name="Fruth A."/>
            <person name="Baumgardt S."/>
            <person name="Busse H.J."/>
            <person name="Wilharm G."/>
        </authorList>
    </citation>
    <scope>NUCLEOTIDE SEQUENCE [LARGE SCALE GENOMIC DNA]</scope>
    <source>
        <strain evidence="1 2">114</strain>
    </source>
</reference>
<dbReference type="Pfam" id="PF04237">
    <property type="entry name" value="YjbR"/>
    <property type="match status" value="1"/>
</dbReference>